<evidence type="ECO:0000256" key="1">
    <source>
        <dbReference type="SAM" id="Phobius"/>
    </source>
</evidence>
<feature type="transmembrane region" description="Helical" evidence="1">
    <location>
        <begin position="51"/>
        <end position="69"/>
    </location>
</feature>
<keyword evidence="1" id="KW-1133">Transmembrane helix</keyword>
<comment type="caution">
    <text evidence="2">The sequence shown here is derived from an EMBL/GenBank/DDBJ whole genome shotgun (WGS) entry which is preliminary data.</text>
</comment>
<dbReference type="PANTHER" id="PTHR34980">
    <property type="entry name" value="INNER MEMBRANE PROTEIN-RELATED-RELATED"/>
    <property type="match status" value="1"/>
</dbReference>
<dbReference type="Proteomes" id="UP000770785">
    <property type="component" value="Unassembled WGS sequence"/>
</dbReference>
<keyword evidence="1" id="KW-0812">Transmembrane</keyword>
<feature type="transmembrane region" description="Helical" evidence="1">
    <location>
        <begin position="81"/>
        <end position="100"/>
    </location>
</feature>
<dbReference type="EMBL" id="JAATJH010000006">
    <property type="protein sequence ID" value="NJC27828.1"/>
    <property type="molecule type" value="Genomic_DNA"/>
</dbReference>
<keyword evidence="1" id="KW-0472">Membrane</keyword>
<reference evidence="2 3" key="1">
    <citation type="submission" date="2020-03" db="EMBL/GenBank/DDBJ databases">
        <title>Genomic Encyclopedia of Type Strains, Phase IV (KMG-IV): sequencing the most valuable type-strain genomes for metagenomic binning, comparative biology and taxonomic classification.</title>
        <authorList>
            <person name="Goeker M."/>
        </authorList>
    </citation>
    <scope>NUCLEOTIDE SEQUENCE [LARGE SCALE GENOMIC DNA]</scope>
    <source>
        <strain evidence="2 3">DSM 105096</strain>
    </source>
</reference>
<gene>
    <name evidence="2" type="ORF">GGR27_003346</name>
</gene>
<dbReference type="RefSeq" id="WP_168039292.1">
    <property type="nucleotide sequence ID" value="NZ_JAATJH010000006.1"/>
</dbReference>
<dbReference type="PANTHER" id="PTHR34980:SF2">
    <property type="entry name" value="INNER MEMBRANE PROTEIN YHAH-RELATED"/>
    <property type="match status" value="1"/>
</dbReference>
<feature type="transmembrane region" description="Helical" evidence="1">
    <location>
        <begin position="25"/>
        <end position="45"/>
    </location>
</feature>
<accession>A0ABX0XGB5</accession>
<keyword evidence="3" id="KW-1185">Reference proteome</keyword>
<dbReference type="InterPro" id="IPR008523">
    <property type="entry name" value="DUF805"/>
</dbReference>
<proteinExistence type="predicted"/>
<dbReference type="Pfam" id="PF05656">
    <property type="entry name" value="DUF805"/>
    <property type="match status" value="1"/>
</dbReference>
<organism evidence="2 3">
    <name type="scientific">Neolewinella antarctica</name>
    <dbReference type="NCBI Taxonomy" id="442734"/>
    <lineage>
        <taxon>Bacteria</taxon>
        <taxon>Pseudomonadati</taxon>
        <taxon>Bacteroidota</taxon>
        <taxon>Saprospiria</taxon>
        <taxon>Saprospirales</taxon>
        <taxon>Lewinellaceae</taxon>
        <taxon>Neolewinella</taxon>
    </lineage>
</organism>
<name>A0ABX0XGB5_9BACT</name>
<evidence type="ECO:0000313" key="3">
    <source>
        <dbReference type="Proteomes" id="UP000770785"/>
    </source>
</evidence>
<sequence length="129" mass="14229">MVEYFKLALSKYAQFTGRSRRSEYWYFYLVNILLSMAVGALTFIIGETLGGLLNLVIGLGLFIPGLAVAVRRLHDVGRSGWWFLIVFTGIGALLLLYWLVNDSEAGSNEYGPNPKTGALAGDIEAHLVE</sequence>
<protein>
    <submittedName>
        <fullName evidence="2">Uncharacterized membrane protein YhaH (DUF805 family)</fullName>
    </submittedName>
</protein>
<evidence type="ECO:0000313" key="2">
    <source>
        <dbReference type="EMBL" id="NJC27828.1"/>
    </source>
</evidence>